<evidence type="ECO:0000313" key="2">
    <source>
        <dbReference type="EMBL" id="APZ41945.1"/>
    </source>
</evidence>
<evidence type="ECO:0008006" key="4">
    <source>
        <dbReference type="Google" id="ProtNLM"/>
    </source>
</evidence>
<dbReference type="KEGG" id="afy:BW247_01565"/>
<dbReference type="InterPro" id="IPR008972">
    <property type="entry name" value="Cupredoxin"/>
</dbReference>
<dbReference type="OrthoDB" id="7408985at2"/>
<dbReference type="Gene3D" id="2.60.40.420">
    <property type="entry name" value="Cupredoxins - blue copper proteins"/>
    <property type="match status" value="1"/>
</dbReference>
<dbReference type="SUPFAM" id="SSF49503">
    <property type="entry name" value="Cupredoxins"/>
    <property type="match status" value="1"/>
</dbReference>
<feature type="chain" id="PRO_5013043476" description="Rusticyanin" evidence="1">
    <location>
        <begin position="24"/>
        <end position="243"/>
    </location>
</feature>
<reference evidence="2 3" key="1">
    <citation type="submission" date="2017-01" db="EMBL/GenBank/DDBJ databases">
        <title>Draft sequence of Acidihalobacter ferrooxidans strain DSM 14175 (strain V8).</title>
        <authorList>
            <person name="Khaleque H.N."/>
            <person name="Ramsay J.P."/>
            <person name="Murphy R.J.T."/>
            <person name="Kaksonen A.H."/>
            <person name="Boxall N.J."/>
            <person name="Watkin E.L.J."/>
        </authorList>
    </citation>
    <scope>NUCLEOTIDE SEQUENCE [LARGE SCALE GENOMIC DNA]</scope>
    <source>
        <strain evidence="2 3">V8</strain>
    </source>
</reference>
<dbReference type="RefSeq" id="WP_076835292.1">
    <property type="nucleotide sequence ID" value="NZ_CP019434.1"/>
</dbReference>
<dbReference type="AlphaFoldDB" id="A0A1P8UDM7"/>
<accession>A0A1P8UDM7</accession>
<sequence length="243" mass="26029">MKRYRRPTAVPLALGLLAGSLLAYPVITTAATNTGGATISAQLKADNPQAVQFENNGVLVKSTENVQINSDGFNGMHKAMPSWMGGSGVYLDRARHDGLYVPGKISYMHSAKPHVVLALMGSIAEIFQSSVGGINDPTLIVPANRPVKFTVMDFSISDPGTFTVVRKAPPYTTFIKLSHESLVFDSGWITRTPMSGAYSPYRTVTYTFTKPGTYYYLSMQPGNAAGGQWGKIIVKLSNSGGAA</sequence>
<evidence type="ECO:0000313" key="3">
    <source>
        <dbReference type="Proteomes" id="UP000243807"/>
    </source>
</evidence>
<dbReference type="EMBL" id="CP019434">
    <property type="protein sequence ID" value="APZ41945.1"/>
    <property type="molecule type" value="Genomic_DNA"/>
</dbReference>
<organism evidence="2 3">
    <name type="scientific">Acidihalobacter ferrooxydans</name>
    <dbReference type="NCBI Taxonomy" id="1765967"/>
    <lineage>
        <taxon>Bacteria</taxon>
        <taxon>Pseudomonadati</taxon>
        <taxon>Pseudomonadota</taxon>
        <taxon>Gammaproteobacteria</taxon>
        <taxon>Chromatiales</taxon>
        <taxon>Ectothiorhodospiraceae</taxon>
        <taxon>Acidihalobacter</taxon>
    </lineage>
</organism>
<protein>
    <recommendedName>
        <fullName evidence="4">Rusticyanin</fullName>
    </recommendedName>
</protein>
<keyword evidence="3" id="KW-1185">Reference proteome</keyword>
<evidence type="ECO:0000256" key="1">
    <source>
        <dbReference type="SAM" id="SignalP"/>
    </source>
</evidence>
<feature type="signal peptide" evidence="1">
    <location>
        <begin position="1"/>
        <end position="23"/>
    </location>
</feature>
<name>A0A1P8UDM7_9GAMM</name>
<keyword evidence="1" id="KW-0732">Signal</keyword>
<dbReference type="Proteomes" id="UP000243807">
    <property type="component" value="Chromosome"/>
</dbReference>
<proteinExistence type="predicted"/>
<dbReference type="STRING" id="1765967.BW247_01565"/>
<gene>
    <name evidence="2" type="ORF">BW247_01565</name>
</gene>